<accession>A0A0E0KFZ4</accession>
<sequence>MEQYWRKWVFEDGTQLNFSGSIGWLLHPATIDPIDICAIGAVAVKRAGCEPALVTAAAAAPSQLKLGGGGDNGEFDEMESLRLWVEMAEAMLLDTPKWGPDGNDVADGSSQS</sequence>
<dbReference type="AlphaFoldDB" id="A0A0E0KFZ4"/>
<name>A0A0E0KFZ4_ORYPU</name>
<protein>
    <submittedName>
        <fullName evidence="1">Uncharacterized protein</fullName>
    </submittedName>
</protein>
<dbReference type="Gramene" id="OPUNC03G22800.1">
    <property type="protein sequence ID" value="OPUNC03G22800.1"/>
    <property type="gene ID" value="OPUNC03G22800"/>
</dbReference>
<keyword evidence="2" id="KW-1185">Reference proteome</keyword>
<reference evidence="1" key="1">
    <citation type="submission" date="2015-04" db="UniProtKB">
        <authorList>
            <consortium name="EnsemblPlants"/>
        </authorList>
    </citation>
    <scope>IDENTIFICATION</scope>
</reference>
<organism evidence="1">
    <name type="scientific">Oryza punctata</name>
    <name type="common">Red rice</name>
    <dbReference type="NCBI Taxonomy" id="4537"/>
    <lineage>
        <taxon>Eukaryota</taxon>
        <taxon>Viridiplantae</taxon>
        <taxon>Streptophyta</taxon>
        <taxon>Embryophyta</taxon>
        <taxon>Tracheophyta</taxon>
        <taxon>Spermatophyta</taxon>
        <taxon>Magnoliopsida</taxon>
        <taxon>Liliopsida</taxon>
        <taxon>Poales</taxon>
        <taxon>Poaceae</taxon>
        <taxon>BOP clade</taxon>
        <taxon>Oryzoideae</taxon>
        <taxon>Oryzeae</taxon>
        <taxon>Oryzinae</taxon>
        <taxon>Oryza</taxon>
    </lineage>
</organism>
<proteinExistence type="predicted"/>
<evidence type="ECO:0000313" key="1">
    <source>
        <dbReference type="EnsemblPlants" id="OPUNC03G22800.1"/>
    </source>
</evidence>
<dbReference type="HOGENOM" id="CLU_2149977_0_0_1"/>
<dbReference type="Proteomes" id="UP000026962">
    <property type="component" value="Chromosome 3"/>
</dbReference>
<evidence type="ECO:0000313" key="2">
    <source>
        <dbReference type="Proteomes" id="UP000026962"/>
    </source>
</evidence>
<dbReference type="EnsemblPlants" id="OPUNC03G22800.1">
    <property type="protein sequence ID" value="OPUNC03G22800.1"/>
    <property type="gene ID" value="OPUNC03G22800"/>
</dbReference>
<reference evidence="1" key="2">
    <citation type="submission" date="2018-05" db="EMBL/GenBank/DDBJ databases">
        <title>OpunRS2 (Oryza punctata Reference Sequence Version 2).</title>
        <authorList>
            <person name="Zhang J."/>
            <person name="Kudrna D."/>
            <person name="Lee S."/>
            <person name="Talag J."/>
            <person name="Welchert J."/>
            <person name="Wing R.A."/>
        </authorList>
    </citation>
    <scope>NUCLEOTIDE SEQUENCE [LARGE SCALE GENOMIC DNA]</scope>
</reference>
<dbReference type="STRING" id="4537.A0A0E0KFZ4"/>